<evidence type="ECO:0000313" key="8">
    <source>
        <dbReference type="Proteomes" id="UP000262440"/>
    </source>
</evidence>
<dbReference type="PANTHER" id="PTHR31290">
    <property type="entry name" value="UV-DAMAGE ENDONUCLEASE"/>
    <property type="match status" value="1"/>
</dbReference>
<dbReference type="InterPro" id="IPR004601">
    <property type="entry name" value="UvdE"/>
</dbReference>
<evidence type="ECO:0000313" key="7">
    <source>
        <dbReference type="EMBL" id="AXG67327.1"/>
    </source>
</evidence>
<dbReference type="GO" id="GO:0016787">
    <property type="term" value="F:hydrolase activity"/>
    <property type="evidence" value="ECO:0007669"/>
    <property type="project" value="UniProtKB-KW"/>
</dbReference>
<keyword evidence="5" id="KW-0378">Hydrolase</keyword>
<keyword evidence="6" id="KW-0234">DNA repair</keyword>
<dbReference type="InterPro" id="IPR036237">
    <property type="entry name" value="Xyl_isomerase-like_sf"/>
</dbReference>
<evidence type="ECO:0000256" key="4">
    <source>
        <dbReference type="ARBA" id="ARBA00022769"/>
    </source>
</evidence>
<dbReference type="Gene3D" id="3.20.20.150">
    <property type="entry name" value="Divalent-metal-dependent TIM barrel enzymes"/>
    <property type="match status" value="1"/>
</dbReference>
<dbReference type="GO" id="GO:0004519">
    <property type="term" value="F:endonuclease activity"/>
    <property type="evidence" value="ECO:0007669"/>
    <property type="project" value="UniProtKB-KW"/>
</dbReference>
<dbReference type="PANTHER" id="PTHR31290:SF5">
    <property type="entry name" value="UV-DAMAGE ENDONUCLEASE"/>
    <property type="match status" value="1"/>
</dbReference>
<organism evidence="7 8">
    <name type="scientific">Dickeya phage vB_DsoM_AD1</name>
    <dbReference type="NCBI Taxonomy" id="2283029"/>
    <lineage>
        <taxon>Viruses</taxon>
        <taxon>Duplodnaviria</taxon>
        <taxon>Heunggongvirae</taxon>
        <taxon>Uroviricota</taxon>
        <taxon>Caudoviricetes</taxon>
        <taxon>Alexandravirus</taxon>
        <taxon>Alexandravirus AD1</taxon>
    </lineage>
</organism>
<accession>A0A384ZYM2</accession>
<dbReference type="GO" id="GO:0009411">
    <property type="term" value="P:response to UV"/>
    <property type="evidence" value="ECO:0007669"/>
    <property type="project" value="InterPro"/>
</dbReference>
<dbReference type="SUPFAM" id="SSF51658">
    <property type="entry name" value="Xylose isomerase-like"/>
    <property type="match status" value="1"/>
</dbReference>
<name>A0A384ZYM2_9CAUD</name>
<dbReference type="Pfam" id="PF03851">
    <property type="entry name" value="UvdE"/>
    <property type="match status" value="1"/>
</dbReference>
<proteinExistence type="predicted"/>
<evidence type="ECO:0000256" key="3">
    <source>
        <dbReference type="ARBA" id="ARBA00022763"/>
    </source>
</evidence>
<keyword evidence="8" id="KW-1185">Reference proteome</keyword>
<keyword evidence="1" id="KW-0540">Nuclease</keyword>
<keyword evidence="3" id="KW-0227">DNA damage</keyword>
<evidence type="ECO:0000256" key="6">
    <source>
        <dbReference type="ARBA" id="ARBA00023204"/>
    </source>
</evidence>
<evidence type="ECO:0000256" key="1">
    <source>
        <dbReference type="ARBA" id="ARBA00022722"/>
    </source>
</evidence>
<gene>
    <name evidence="7" type="ORF">AD1_283</name>
</gene>
<protein>
    <submittedName>
        <fullName evidence="7">Putative UV damage repair endonuclease</fullName>
    </submittedName>
</protein>
<evidence type="ECO:0000256" key="5">
    <source>
        <dbReference type="ARBA" id="ARBA00022801"/>
    </source>
</evidence>
<sequence>MRFGFACKLLDANDKQPYTNKSLSYKHFSALSAPDQHDKLIAVVTHNLTSLLNMIKHVGRLRTDLRMFRITSELLPLYTHPKVFHMYMRHDVAALTEKMLALCGAAARRLDVRLSFHPGQFTVLASDRPDVVENSIRELEYHAYCAYHMGYGRRFQDFKINIHLSGRLGAKGFRASHSKLSDHCRKMLTVENDEITSSLEDCLELADICPIVLDIHHHWVMTNEYIQPTDDRVKRVIDSWRGVRPTAHYSVSKPEFVPSRGLPDQNKLTANRMQLRAHSDYYHNDDVNDWALSFTDFDLMCESKAKNRARVKLACFNVNSANKWTK</sequence>
<dbReference type="NCBIfam" id="TIGR00629">
    <property type="entry name" value="uvde"/>
    <property type="match status" value="1"/>
</dbReference>
<reference evidence="7 8" key="1">
    <citation type="journal article" date="2018" name="Front. Microbiol.">
        <title>Jumbo Bacteriophages Are Represented Within an Increasing Diversity of Environmental Viruses Infecting the Emerging Phytopathogen, Dickeya solani.</title>
        <authorList>
            <person name="Day A.W."/>
            <person name="Ahn J."/>
            <person name="Salmond G.P.C."/>
        </authorList>
    </citation>
    <scope>NUCLEOTIDE SEQUENCE [LARGE SCALE GENOMIC DNA]</scope>
</reference>
<keyword evidence="2 7" id="KW-0255">Endonuclease</keyword>
<dbReference type="EMBL" id="MH460463">
    <property type="protein sequence ID" value="AXG67327.1"/>
    <property type="molecule type" value="Genomic_DNA"/>
</dbReference>
<keyword evidence="4" id="KW-0228">DNA excision</keyword>
<dbReference type="Proteomes" id="UP000262440">
    <property type="component" value="Segment"/>
</dbReference>
<dbReference type="GO" id="GO:0006289">
    <property type="term" value="P:nucleotide-excision repair"/>
    <property type="evidence" value="ECO:0007669"/>
    <property type="project" value="InterPro"/>
</dbReference>
<evidence type="ECO:0000256" key="2">
    <source>
        <dbReference type="ARBA" id="ARBA00022759"/>
    </source>
</evidence>